<dbReference type="EMBL" id="CP119326">
    <property type="protein sequence ID" value="WEK40060.1"/>
    <property type="molecule type" value="Genomic_DNA"/>
</dbReference>
<organism evidence="2 3">
    <name type="scientific">Candidatus Brevundimonas colombiensis</name>
    <dbReference type="NCBI Taxonomy" id="3121376"/>
    <lineage>
        <taxon>Bacteria</taxon>
        <taxon>Pseudomonadati</taxon>
        <taxon>Pseudomonadota</taxon>
        <taxon>Alphaproteobacteria</taxon>
        <taxon>Caulobacterales</taxon>
        <taxon>Caulobacteraceae</taxon>
        <taxon>Brevundimonas</taxon>
    </lineage>
</organism>
<evidence type="ECO:0000313" key="3">
    <source>
        <dbReference type="Proteomes" id="UP001213664"/>
    </source>
</evidence>
<accession>A0AAJ5X091</accession>
<feature type="transmembrane region" description="Helical" evidence="1">
    <location>
        <begin position="6"/>
        <end position="27"/>
    </location>
</feature>
<dbReference type="Proteomes" id="UP001213664">
    <property type="component" value="Chromosome"/>
</dbReference>
<feature type="transmembrane region" description="Helical" evidence="1">
    <location>
        <begin position="39"/>
        <end position="60"/>
    </location>
</feature>
<evidence type="ECO:0000256" key="1">
    <source>
        <dbReference type="SAM" id="Phobius"/>
    </source>
</evidence>
<feature type="transmembrane region" description="Helical" evidence="1">
    <location>
        <begin position="66"/>
        <end position="86"/>
    </location>
</feature>
<name>A0AAJ5X091_9CAUL</name>
<feature type="transmembrane region" description="Helical" evidence="1">
    <location>
        <begin position="176"/>
        <end position="196"/>
    </location>
</feature>
<reference evidence="2" key="1">
    <citation type="submission" date="2023-03" db="EMBL/GenBank/DDBJ databases">
        <title>Andean soil-derived lignocellulolytic bacterial consortium as a source of novel taxa and putative plastic-active enzymes.</title>
        <authorList>
            <person name="Diaz-Garcia L."/>
            <person name="Chuvochina M."/>
            <person name="Feuerriegel G."/>
            <person name="Bunk B."/>
            <person name="Sproer C."/>
            <person name="Streit W.R."/>
            <person name="Rodriguez L.M."/>
            <person name="Overmann J."/>
            <person name="Jimenez D.J."/>
        </authorList>
    </citation>
    <scope>NUCLEOTIDE SEQUENCE</scope>
    <source>
        <strain evidence="2">MAG 833</strain>
    </source>
</reference>
<evidence type="ECO:0000313" key="2">
    <source>
        <dbReference type="EMBL" id="WEK40060.1"/>
    </source>
</evidence>
<feature type="transmembrane region" description="Helical" evidence="1">
    <location>
        <begin position="153"/>
        <end position="170"/>
    </location>
</feature>
<feature type="transmembrane region" description="Helical" evidence="1">
    <location>
        <begin position="122"/>
        <end position="141"/>
    </location>
</feature>
<feature type="transmembrane region" description="Helical" evidence="1">
    <location>
        <begin position="98"/>
        <end position="116"/>
    </location>
</feature>
<keyword evidence="1" id="KW-1133">Transmembrane helix</keyword>
<protein>
    <submittedName>
        <fullName evidence="2">Uncharacterized protein</fullName>
    </submittedName>
</protein>
<sequence length="398" mass="42360">MIRVDTQALLDGFAAAGLAAYVAALLVRRVGGPLTPRLVFLFGVMSVFYGVRSLAVRTGLPIFEGATYAAISLAPLAALLLAEGLLRRHAPRAMKIAIFAASALGLAFALFTTGHVAFGSRIALAVIILSSLVAVLILLWTRDRKSLSRAENGAVRRLAVGLAIVIPLIGTDFSELVASPIGFSPIAALVIVLLALSNGVSDARDVWIDAAVVVATTLALTCGLIEQLGIGALDDRVRLFALIGAALITMTLVVRIQPFGAAGRRTRLRQRMALADTGSLDGFLADLTKEPMLKDLSVLSEHDLIDYPSDAMARMLDRRPLWNTADLQAGTAVDDDEGQHEPLLDLLARSDATHIGLLSRSPLRIGLVRLPDLLRNTDAEIDLGLAFRMARLTMAGRP</sequence>
<keyword evidence="1" id="KW-0812">Transmembrane</keyword>
<feature type="transmembrane region" description="Helical" evidence="1">
    <location>
        <begin position="208"/>
        <end position="233"/>
    </location>
</feature>
<dbReference type="AlphaFoldDB" id="A0AAJ5X091"/>
<feature type="transmembrane region" description="Helical" evidence="1">
    <location>
        <begin position="239"/>
        <end position="262"/>
    </location>
</feature>
<proteinExistence type="predicted"/>
<keyword evidence="1" id="KW-0472">Membrane</keyword>
<gene>
    <name evidence="2" type="ORF">P0Y50_00205</name>
</gene>